<reference evidence="15" key="1">
    <citation type="submission" date="2020-06" db="EMBL/GenBank/DDBJ databases">
        <authorList>
            <person name="Li T."/>
            <person name="Hu X."/>
            <person name="Zhang T."/>
            <person name="Song X."/>
            <person name="Zhang H."/>
            <person name="Dai N."/>
            <person name="Sheng W."/>
            <person name="Hou X."/>
            <person name="Wei L."/>
        </authorList>
    </citation>
    <scope>NUCLEOTIDE SEQUENCE</scope>
    <source>
        <strain evidence="15">G01</strain>
        <tissue evidence="15">Leaf</tissue>
    </source>
</reference>
<evidence type="ECO:0000256" key="9">
    <source>
        <dbReference type="ARBA" id="ARBA00023004"/>
    </source>
</evidence>
<evidence type="ECO:0000256" key="3">
    <source>
        <dbReference type="ARBA" id="ARBA00010617"/>
    </source>
</evidence>
<gene>
    <name evidence="15" type="ORF">Sangu_2702800</name>
</gene>
<keyword evidence="8 13" id="KW-0560">Oxidoreductase</keyword>
<dbReference type="InterPro" id="IPR017972">
    <property type="entry name" value="Cyt_P450_CS"/>
</dbReference>
<evidence type="ECO:0000256" key="13">
    <source>
        <dbReference type="RuleBase" id="RU000461"/>
    </source>
</evidence>
<dbReference type="InterPro" id="IPR002401">
    <property type="entry name" value="Cyt_P450_E_grp-I"/>
</dbReference>
<evidence type="ECO:0000256" key="7">
    <source>
        <dbReference type="ARBA" id="ARBA00022989"/>
    </source>
</evidence>
<evidence type="ECO:0000256" key="1">
    <source>
        <dbReference type="ARBA" id="ARBA00001971"/>
    </source>
</evidence>
<dbReference type="AlphaFoldDB" id="A0AAW2IZ56"/>
<protein>
    <submittedName>
        <fullName evidence="15">Cytochrome</fullName>
    </submittedName>
</protein>
<dbReference type="Gene3D" id="1.10.630.10">
    <property type="entry name" value="Cytochrome P450"/>
    <property type="match status" value="1"/>
</dbReference>
<keyword evidence="10 13" id="KW-0503">Monooxygenase</keyword>
<comment type="caution">
    <text evidence="15">The sequence shown here is derived from an EMBL/GenBank/DDBJ whole genome shotgun (WGS) entry which is preliminary data.</text>
</comment>
<comment type="similarity">
    <text evidence="3 13">Belongs to the cytochrome P450 family.</text>
</comment>
<feature type="signal peptide" evidence="14">
    <location>
        <begin position="1"/>
        <end position="17"/>
    </location>
</feature>
<keyword evidence="6 12" id="KW-0479">Metal-binding</keyword>
<dbReference type="Pfam" id="PF00067">
    <property type="entry name" value="p450"/>
    <property type="match status" value="1"/>
</dbReference>
<comment type="subcellular location">
    <subcellularLocation>
        <location evidence="2">Membrane</location>
        <topology evidence="2">Single-pass membrane protein</topology>
    </subcellularLocation>
</comment>
<dbReference type="PANTHER" id="PTHR47955:SF22">
    <property type="entry name" value="CYTOCHROME P450 83B1-LIKE"/>
    <property type="match status" value="1"/>
</dbReference>
<reference evidence="15" key="2">
    <citation type="journal article" date="2024" name="Plant">
        <title>Genomic evolution and insights into agronomic trait innovations of Sesamum species.</title>
        <authorList>
            <person name="Miao H."/>
            <person name="Wang L."/>
            <person name="Qu L."/>
            <person name="Liu H."/>
            <person name="Sun Y."/>
            <person name="Le M."/>
            <person name="Wang Q."/>
            <person name="Wei S."/>
            <person name="Zheng Y."/>
            <person name="Lin W."/>
            <person name="Duan Y."/>
            <person name="Cao H."/>
            <person name="Xiong S."/>
            <person name="Wang X."/>
            <person name="Wei L."/>
            <person name="Li C."/>
            <person name="Ma Q."/>
            <person name="Ju M."/>
            <person name="Zhao R."/>
            <person name="Li G."/>
            <person name="Mu C."/>
            <person name="Tian Q."/>
            <person name="Mei H."/>
            <person name="Zhang T."/>
            <person name="Gao T."/>
            <person name="Zhang H."/>
        </authorList>
    </citation>
    <scope>NUCLEOTIDE SEQUENCE</scope>
    <source>
        <strain evidence="15">G01</strain>
    </source>
</reference>
<evidence type="ECO:0000256" key="2">
    <source>
        <dbReference type="ARBA" id="ARBA00004167"/>
    </source>
</evidence>
<dbReference type="PANTHER" id="PTHR47955">
    <property type="entry name" value="CYTOCHROME P450 FAMILY 71 PROTEIN"/>
    <property type="match status" value="1"/>
</dbReference>
<keyword evidence="7" id="KW-1133">Transmembrane helix</keyword>
<dbReference type="PROSITE" id="PS00086">
    <property type="entry name" value="CYTOCHROME_P450"/>
    <property type="match status" value="1"/>
</dbReference>
<dbReference type="GO" id="GO:0020037">
    <property type="term" value="F:heme binding"/>
    <property type="evidence" value="ECO:0007669"/>
    <property type="project" value="InterPro"/>
</dbReference>
<dbReference type="PRINTS" id="PR00463">
    <property type="entry name" value="EP450I"/>
</dbReference>
<evidence type="ECO:0000256" key="14">
    <source>
        <dbReference type="SAM" id="SignalP"/>
    </source>
</evidence>
<evidence type="ECO:0000256" key="12">
    <source>
        <dbReference type="PIRSR" id="PIRSR602401-1"/>
    </source>
</evidence>
<dbReference type="GO" id="GO:0005506">
    <property type="term" value="F:iron ion binding"/>
    <property type="evidence" value="ECO:0007669"/>
    <property type="project" value="InterPro"/>
</dbReference>
<dbReference type="CDD" id="cd11072">
    <property type="entry name" value="CYP71-like"/>
    <property type="match status" value="1"/>
</dbReference>
<sequence length="496" mass="56290">MPLLIALSLIILVILLARRGRKGTAGPKLRRPPGPTGLPFFGNLLQFNPSDLHLRLEKLSNKYGPLMSMTLVGKPVIVISSARVAKEALKHNDLAFSSRPSFICSRKLSYDNHDIAFSPYTEYWREMRKMVVLRLFTLKQVNSFGPAREDEVARMVQQISRRAKAQQPVNINETALTLSSNMISRFALGKRYDEEGRSGKRFFDLFQQELTLQIFIGDYFPWLGWIDKLCGRVSRLEKAFKDLDSFYEELIEEHLSPNRPDSMNGDILDLLIQLKEDRSSPIQINWNHVKGVLMDIFVAGTDTTAAAITWAMTALIKKPQILNKVQQEIRTLVGKKGRVAEDDINKLPYLKAVVKETLRLHPPGPLSLPRLTIKPSIIDGYEIEPNTIVYVNVWAIGRDPNFWENPNEFLPERFLNSSMDFKGQDFEFLPFGSGRRVCPGMALGTAELNVVLANLLYSFNWELPPGMVEDDIDMDSLPGLVTHKKNPLCLMAKSYV</sequence>
<keyword evidence="4 12" id="KW-0349">Heme</keyword>
<dbReference type="InterPro" id="IPR001128">
    <property type="entry name" value="Cyt_P450"/>
</dbReference>
<evidence type="ECO:0000256" key="8">
    <source>
        <dbReference type="ARBA" id="ARBA00023002"/>
    </source>
</evidence>
<dbReference type="GO" id="GO:0016020">
    <property type="term" value="C:membrane"/>
    <property type="evidence" value="ECO:0007669"/>
    <property type="project" value="UniProtKB-SubCell"/>
</dbReference>
<keyword evidence="9 12" id="KW-0408">Iron</keyword>
<dbReference type="GO" id="GO:0016705">
    <property type="term" value="F:oxidoreductase activity, acting on paired donors, with incorporation or reduction of molecular oxygen"/>
    <property type="evidence" value="ECO:0007669"/>
    <property type="project" value="InterPro"/>
</dbReference>
<evidence type="ECO:0000256" key="11">
    <source>
        <dbReference type="ARBA" id="ARBA00023136"/>
    </source>
</evidence>
<organism evidence="15">
    <name type="scientific">Sesamum angustifolium</name>
    <dbReference type="NCBI Taxonomy" id="2727405"/>
    <lineage>
        <taxon>Eukaryota</taxon>
        <taxon>Viridiplantae</taxon>
        <taxon>Streptophyta</taxon>
        <taxon>Embryophyta</taxon>
        <taxon>Tracheophyta</taxon>
        <taxon>Spermatophyta</taxon>
        <taxon>Magnoliopsida</taxon>
        <taxon>eudicotyledons</taxon>
        <taxon>Gunneridae</taxon>
        <taxon>Pentapetalae</taxon>
        <taxon>asterids</taxon>
        <taxon>lamiids</taxon>
        <taxon>Lamiales</taxon>
        <taxon>Pedaliaceae</taxon>
        <taxon>Sesamum</taxon>
    </lineage>
</organism>
<dbReference type="SUPFAM" id="SSF48264">
    <property type="entry name" value="Cytochrome P450"/>
    <property type="match status" value="1"/>
</dbReference>
<evidence type="ECO:0000256" key="5">
    <source>
        <dbReference type="ARBA" id="ARBA00022692"/>
    </source>
</evidence>
<feature type="binding site" description="axial binding residue" evidence="12">
    <location>
        <position position="438"/>
    </location>
    <ligand>
        <name>heme</name>
        <dbReference type="ChEBI" id="CHEBI:30413"/>
    </ligand>
    <ligandPart>
        <name>Fe</name>
        <dbReference type="ChEBI" id="CHEBI:18248"/>
    </ligandPart>
</feature>
<keyword evidence="14" id="KW-0732">Signal</keyword>
<evidence type="ECO:0000313" key="15">
    <source>
        <dbReference type="EMBL" id="KAL0287231.1"/>
    </source>
</evidence>
<keyword evidence="11" id="KW-0472">Membrane</keyword>
<accession>A0AAW2IZ56</accession>
<dbReference type="GO" id="GO:0004497">
    <property type="term" value="F:monooxygenase activity"/>
    <property type="evidence" value="ECO:0007669"/>
    <property type="project" value="UniProtKB-KW"/>
</dbReference>
<feature type="chain" id="PRO_5043363091" evidence="14">
    <location>
        <begin position="18"/>
        <end position="496"/>
    </location>
</feature>
<keyword evidence="5" id="KW-0812">Transmembrane</keyword>
<dbReference type="EMBL" id="JACGWK010001498">
    <property type="protein sequence ID" value="KAL0287231.1"/>
    <property type="molecule type" value="Genomic_DNA"/>
</dbReference>
<dbReference type="InterPro" id="IPR036396">
    <property type="entry name" value="Cyt_P450_sf"/>
</dbReference>
<proteinExistence type="inferred from homology"/>
<name>A0AAW2IZ56_9LAMI</name>
<evidence type="ECO:0000256" key="6">
    <source>
        <dbReference type="ARBA" id="ARBA00022723"/>
    </source>
</evidence>
<dbReference type="FunFam" id="1.10.630.10:FF:000011">
    <property type="entry name" value="Cytochrome P450 83B1"/>
    <property type="match status" value="1"/>
</dbReference>
<evidence type="ECO:0000256" key="4">
    <source>
        <dbReference type="ARBA" id="ARBA00022617"/>
    </source>
</evidence>
<dbReference type="PRINTS" id="PR00385">
    <property type="entry name" value="P450"/>
</dbReference>
<evidence type="ECO:0000256" key="10">
    <source>
        <dbReference type="ARBA" id="ARBA00023033"/>
    </source>
</evidence>
<comment type="cofactor">
    <cofactor evidence="1 12">
        <name>heme</name>
        <dbReference type="ChEBI" id="CHEBI:30413"/>
    </cofactor>
</comment>